<reference evidence="1" key="2">
    <citation type="journal article" date="2000" name="Genome Res.">
        <title>Normalization and subtraction of cap-trapper-selected cDNAs to prepare full-length cDNA libraries for rapid discovery of new genes.</title>
        <authorList>
            <person name="Carninci P."/>
            <person name="Shibata Y."/>
            <person name="Hayatsu N."/>
            <person name="Sugahara Y."/>
            <person name="Shibata K."/>
            <person name="Itoh M."/>
            <person name="Konno H."/>
            <person name="Okazaki Y."/>
            <person name="Muramatsu M."/>
            <person name="Hayashizaki Y."/>
        </authorList>
    </citation>
    <scope>NUCLEOTIDE SEQUENCE</scope>
    <source>
        <strain evidence="1">C57BL/6J</strain>
        <tissue evidence="1">Aorta and vein</tissue>
    </source>
</reference>
<dbReference type="AGR" id="MGI:1916303"/>
<dbReference type="EMBL" id="AK163088">
    <property type="protein sequence ID" value="BAE37188.1"/>
    <property type="molecule type" value="mRNA"/>
</dbReference>
<dbReference type="AlphaFoldDB" id="Q3TR42"/>
<evidence type="ECO:0000313" key="1">
    <source>
        <dbReference type="EMBL" id="BAE37188.1"/>
    </source>
</evidence>
<proteinExistence type="evidence at transcript level"/>
<reference evidence="1" key="5">
    <citation type="journal article" date="2002" name="Nature">
        <title>Analysis of the mouse transcriptome based on functional annotation of 60,770 full-length cDNAs.</title>
        <authorList>
            <consortium name="The FANTOM Consortium and the RIKEN Genome Exploration Research Group Phase I and II Team"/>
        </authorList>
    </citation>
    <scope>NUCLEOTIDE SEQUENCE</scope>
    <source>
        <strain evidence="1">C57BL/6J</strain>
        <tissue evidence="1">Aorta and vein</tissue>
    </source>
</reference>
<evidence type="ECO:0000313" key="2">
    <source>
        <dbReference type="MGI" id="MGI:1916303"/>
    </source>
</evidence>
<dbReference type="MGI" id="MGI:1916303">
    <property type="gene designation" value="Hapstr1"/>
</dbReference>
<reference evidence="1" key="6">
    <citation type="submission" date="2004-04" db="EMBL/GenBank/DDBJ databases">
        <authorList>
            <person name="Arakawa T."/>
            <person name="Carninci P."/>
            <person name="Fukuda S."/>
            <person name="Hashizume W."/>
            <person name="Hayashida K."/>
            <person name="Hori F."/>
            <person name="Iida J."/>
            <person name="Imamura K."/>
            <person name="Imotani K."/>
            <person name="Itoh M."/>
            <person name="Kanagawa S."/>
            <person name="Kawai J."/>
            <person name="Kojima M."/>
            <person name="Konno H."/>
            <person name="Murata M."/>
            <person name="Nakamura M."/>
            <person name="Ninomiya N."/>
            <person name="Nishiyori H."/>
            <person name="Nomura K."/>
            <person name="Ohno M."/>
            <person name="Sakazume N."/>
            <person name="Sano H."/>
            <person name="Sasaki D."/>
            <person name="Shibata K."/>
            <person name="Shiraki T."/>
            <person name="Tagami M."/>
            <person name="Tagami Y."/>
            <person name="Waki K."/>
            <person name="Watahiki A."/>
            <person name="Muramatsu M."/>
            <person name="Hayashizaki Y."/>
        </authorList>
    </citation>
    <scope>NUCLEOTIDE SEQUENCE</scope>
    <source>
        <strain evidence="1">C57BL/6J</strain>
        <tissue evidence="1">Aorta and vein</tissue>
    </source>
</reference>
<reference evidence="1" key="7">
    <citation type="journal article" date="2005" name="Science">
        <title>The Transcriptional Landscape of the Mammalian Genome.</title>
        <authorList>
            <consortium name="The FANTOM Consortium"/>
            <consortium name="Riken Genome Exploration Research Group and Genome Science Group (Genome Network Project Core Group)"/>
        </authorList>
    </citation>
    <scope>NUCLEOTIDE SEQUENCE</scope>
    <source>
        <strain evidence="1">C57BL/6J</strain>
        <tissue evidence="1">Aorta and vein</tissue>
    </source>
</reference>
<reference evidence="1" key="4">
    <citation type="journal article" date="2001" name="Nature">
        <title>Functional annotation of a full-length mouse cDNA collection.</title>
        <authorList>
            <consortium name="The RIKEN Genome Exploration Research Group Phase II Team and the FANTOM Consortium"/>
        </authorList>
    </citation>
    <scope>NUCLEOTIDE SEQUENCE</scope>
    <source>
        <strain evidence="1">C57BL/6J</strain>
        <tissue evidence="1">Aorta and vein</tissue>
    </source>
</reference>
<name>Q3TR42_MOUSE</name>
<accession>Q3TR42</accession>
<reference evidence="1" key="3">
    <citation type="journal article" date="2000" name="Genome Res.">
        <title>RIKEN integrated sequence analysis (RISA) system--384-format sequencing pipeline with 384 multicapillary sequencer.</title>
        <authorList>
            <person name="Shibata K."/>
            <person name="Itoh M."/>
            <person name="Aizawa K."/>
            <person name="Nagaoka S."/>
            <person name="Sasaki N."/>
            <person name="Carninci P."/>
            <person name="Konno H."/>
            <person name="Akiyama J."/>
            <person name="Nishi K."/>
            <person name="Kitsunai T."/>
            <person name="Tashiro H."/>
            <person name="Itoh M."/>
            <person name="Sumi N."/>
            <person name="Ishii Y."/>
            <person name="Nakamura S."/>
            <person name="Hazama M."/>
            <person name="Nishine T."/>
            <person name="Harada A."/>
            <person name="Yamamoto R."/>
            <person name="Matsumoto H."/>
            <person name="Sakaguchi S."/>
            <person name="Ikegami T."/>
            <person name="Kashiwagi K."/>
            <person name="Fujiwake S."/>
            <person name="Inoue K."/>
            <person name="Togawa Y."/>
            <person name="Izawa M."/>
            <person name="Ohara E."/>
            <person name="Watahiki M."/>
            <person name="Yoneda Y."/>
            <person name="Ishikawa T."/>
            <person name="Ozawa K."/>
            <person name="Tanaka T."/>
            <person name="Matsuura S."/>
            <person name="Kawai J."/>
            <person name="Okazaki Y."/>
            <person name="Muramatsu M."/>
            <person name="Inoue Y."/>
            <person name="Kira A."/>
            <person name="Hayashizaki Y."/>
        </authorList>
    </citation>
    <scope>NUCLEOTIDE SEQUENCE</scope>
    <source>
        <strain evidence="1">C57BL/6J</strain>
        <tissue evidence="1">Aorta and vein</tissue>
    </source>
</reference>
<organism evidence="1">
    <name type="scientific">Mus musculus</name>
    <name type="common">Mouse</name>
    <dbReference type="NCBI Taxonomy" id="10090"/>
    <lineage>
        <taxon>Eukaryota</taxon>
        <taxon>Metazoa</taxon>
        <taxon>Chordata</taxon>
        <taxon>Craniata</taxon>
        <taxon>Vertebrata</taxon>
        <taxon>Euteleostomi</taxon>
        <taxon>Mammalia</taxon>
        <taxon>Eutheria</taxon>
        <taxon>Euarchontoglires</taxon>
        <taxon>Glires</taxon>
        <taxon>Rodentia</taxon>
        <taxon>Myomorpha</taxon>
        <taxon>Muroidea</taxon>
        <taxon>Muridae</taxon>
        <taxon>Murinae</taxon>
        <taxon>Mus</taxon>
        <taxon>Mus</taxon>
    </lineage>
</organism>
<protein>
    <submittedName>
        <fullName evidence="1">Uncharacterized protein</fullName>
    </submittedName>
</protein>
<sequence>MIFKEITTSRGTMINYTLTSALVLFLSWSHSAFPSDDLAKA</sequence>
<reference evidence="1" key="8">
    <citation type="journal article" date="2005" name="Science">
        <title>Antisense Transcription in the Mammalian Transcriptome.</title>
        <authorList>
            <consortium name="RIKEN Genome Exploration Research Group and Genome Science Group (Genome Network Project Core Group) and the FANTOM Consortium"/>
        </authorList>
    </citation>
    <scope>NUCLEOTIDE SEQUENCE</scope>
    <source>
        <strain evidence="1">C57BL/6J</strain>
        <tissue evidence="1">Aorta and vein</tissue>
    </source>
</reference>
<reference evidence="1" key="1">
    <citation type="journal article" date="1999" name="Methods Enzymol.">
        <title>High-efficiency full-length cDNA cloning.</title>
        <authorList>
            <person name="Carninci P."/>
            <person name="Hayashizaki Y."/>
        </authorList>
    </citation>
    <scope>NUCLEOTIDE SEQUENCE</scope>
    <source>
        <strain evidence="1">C57BL/6J</strain>
        <tissue evidence="1">Aorta and vein</tissue>
    </source>
</reference>
<gene>
    <name evidence="2" type="primary">Hapstr1</name>
    <name evidence="2" type="synonym">1810013L24Rik</name>
    <name evidence="2" type="synonym">Gm19906</name>
</gene>